<reference evidence="2" key="1">
    <citation type="journal article" date="2017" name="Nat. Microbiol.">
        <title>Global analysis of biosynthetic gene clusters reveals vast potential of secondary metabolite production in Penicillium species.</title>
        <authorList>
            <person name="Nielsen J.C."/>
            <person name="Grijseels S."/>
            <person name="Prigent S."/>
            <person name="Ji B."/>
            <person name="Dainat J."/>
            <person name="Nielsen K.F."/>
            <person name="Frisvad J.C."/>
            <person name="Workman M."/>
            <person name="Nielsen J."/>
        </authorList>
    </citation>
    <scope>NUCLEOTIDE SEQUENCE [LARGE SCALE GENOMIC DNA]</scope>
    <source>
        <strain evidence="2">IBT 14082</strain>
    </source>
</reference>
<evidence type="ECO:0000313" key="2">
    <source>
        <dbReference type="Proteomes" id="UP000191342"/>
    </source>
</evidence>
<dbReference type="AlphaFoldDB" id="A0A1V6SIG1"/>
<evidence type="ECO:0000313" key="1">
    <source>
        <dbReference type="EMBL" id="OQE13474.1"/>
    </source>
</evidence>
<dbReference type="EMBL" id="MLQL01000047">
    <property type="protein sequence ID" value="OQE13474.1"/>
    <property type="molecule type" value="Genomic_DNA"/>
</dbReference>
<accession>A0A1V6SIG1</accession>
<comment type="caution">
    <text evidence="1">The sequence shown here is derived from an EMBL/GenBank/DDBJ whole genome shotgun (WGS) entry which is preliminary data.</text>
</comment>
<keyword evidence="2" id="KW-1185">Reference proteome</keyword>
<proteinExistence type="predicted"/>
<sequence length="32" mass="3501">MPSGQVAGKMLDIYGNELKIHDTTKKGNVEIL</sequence>
<name>A0A1V6SIG1_9EURO</name>
<dbReference type="OrthoDB" id="10528753at2759"/>
<dbReference type="Proteomes" id="UP000191342">
    <property type="component" value="Unassembled WGS sequence"/>
</dbReference>
<gene>
    <name evidence="1" type="ORF">PENFLA_c047G04392</name>
</gene>
<protein>
    <submittedName>
        <fullName evidence="1">Uncharacterized protein</fullName>
    </submittedName>
</protein>
<organism evidence="1 2">
    <name type="scientific">Penicillium flavigenum</name>
    <dbReference type="NCBI Taxonomy" id="254877"/>
    <lineage>
        <taxon>Eukaryota</taxon>
        <taxon>Fungi</taxon>
        <taxon>Dikarya</taxon>
        <taxon>Ascomycota</taxon>
        <taxon>Pezizomycotina</taxon>
        <taxon>Eurotiomycetes</taxon>
        <taxon>Eurotiomycetidae</taxon>
        <taxon>Eurotiales</taxon>
        <taxon>Aspergillaceae</taxon>
        <taxon>Penicillium</taxon>
    </lineage>
</organism>